<dbReference type="SUPFAM" id="SSF52058">
    <property type="entry name" value="L domain-like"/>
    <property type="match status" value="4"/>
</dbReference>
<dbReference type="SUPFAM" id="SSF49313">
    <property type="entry name" value="Cadherin-like"/>
    <property type="match status" value="1"/>
</dbReference>
<dbReference type="PANTHER" id="PTHR31018:SF3">
    <property type="entry name" value="RECEPTOR PROTEIN-TYROSINE KINASE"/>
    <property type="match status" value="1"/>
</dbReference>
<sequence>MLEKKIHLWGLLIGLLVVVSCSDDNSVEDQEVSITVTTEDMSFSIKENPEEGALIGMVTGSTNQGKVKFSIISQSITDAFTIEESTGKIYVKNKTIYDYEVTTTITGVVKVANGTAQKESKINIQIKDEEEVFSGEVNLKTQEEVDAFAANKYNTIAGNLHIGYTEEGDKITDIAALSSLKTITGNLQVVKNDALKTLEGLQNVTTVKVCVVYDNAMLEDISALANLNSIESIRVSSNPLLTNVNCFSKITSLRGFIEIGSNSALIDLQGLHNITTTGRSVQVFGNPQLKNLKGLEGLKEIDRLLVNSNQSMMSLEGIENLETIEEGIQIWSNENLLEIDALNKITSLTYVDINENPALNSLNGLRNVTTLSAFSKESTVVNIRKNPSLPNLEGLHNVTQINGKVVIEQNEKLEKIDGFGKVISVSGLEIGENPALYSLSGLSKLEEVTETLIIDRNTSLQSLDGLNRLTTVGKAVYIQYNDQLSDFCGVTTLAANNFPSDHIITANQFDPSLDDLKNGNCSM</sequence>
<accession>A0ABW5NEC8</accession>
<evidence type="ECO:0000256" key="1">
    <source>
        <dbReference type="ARBA" id="ARBA00004191"/>
    </source>
</evidence>
<comment type="caution">
    <text evidence="7">The sequence shown here is derived from an EMBL/GenBank/DDBJ whole genome shotgun (WGS) entry which is preliminary data.</text>
</comment>
<dbReference type="Proteomes" id="UP001597459">
    <property type="component" value="Unassembled WGS sequence"/>
</dbReference>
<dbReference type="PROSITE" id="PS51257">
    <property type="entry name" value="PROKAR_LIPOPROTEIN"/>
    <property type="match status" value="1"/>
</dbReference>
<evidence type="ECO:0000256" key="4">
    <source>
        <dbReference type="ARBA" id="ARBA00022729"/>
    </source>
</evidence>
<dbReference type="RefSeq" id="WP_176030420.1">
    <property type="nucleotide sequence ID" value="NZ_JBHSJV010000001.1"/>
</dbReference>
<evidence type="ECO:0000259" key="6">
    <source>
        <dbReference type="Pfam" id="PF01030"/>
    </source>
</evidence>
<comment type="subcellular location">
    <subcellularLocation>
        <location evidence="1">Secreted</location>
        <location evidence="1">Cell wall</location>
    </subcellularLocation>
</comment>
<name>A0ABW5NEC8_9FLAO</name>
<dbReference type="InterPro" id="IPR000494">
    <property type="entry name" value="Rcpt_L-dom"/>
</dbReference>
<organism evidence="7 8">
    <name type="scientific">Aquimarina hainanensis</name>
    <dbReference type="NCBI Taxonomy" id="1578017"/>
    <lineage>
        <taxon>Bacteria</taxon>
        <taxon>Pseudomonadati</taxon>
        <taxon>Bacteroidota</taxon>
        <taxon>Flavobacteriia</taxon>
        <taxon>Flavobacteriales</taxon>
        <taxon>Flavobacteriaceae</taxon>
        <taxon>Aquimarina</taxon>
    </lineage>
</organism>
<dbReference type="EMBL" id="JBHULX010000039">
    <property type="protein sequence ID" value="MFD2592584.1"/>
    <property type="molecule type" value="Genomic_DNA"/>
</dbReference>
<reference evidence="8" key="1">
    <citation type="journal article" date="2019" name="Int. J. Syst. Evol. Microbiol.">
        <title>The Global Catalogue of Microorganisms (GCM) 10K type strain sequencing project: providing services to taxonomists for standard genome sequencing and annotation.</title>
        <authorList>
            <consortium name="The Broad Institute Genomics Platform"/>
            <consortium name="The Broad Institute Genome Sequencing Center for Infectious Disease"/>
            <person name="Wu L."/>
            <person name="Ma J."/>
        </authorList>
    </citation>
    <scope>NUCLEOTIDE SEQUENCE [LARGE SCALE GENOMIC DNA]</scope>
    <source>
        <strain evidence="8">KCTC 42423</strain>
    </source>
</reference>
<dbReference type="Pfam" id="PF01030">
    <property type="entry name" value="Recep_L_domain"/>
    <property type="match status" value="1"/>
</dbReference>
<gene>
    <name evidence="7" type="ORF">ACFSTE_17235</name>
</gene>
<evidence type="ECO:0000256" key="3">
    <source>
        <dbReference type="ARBA" id="ARBA00022525"/>
    </source>
</evidence>
<keyword evidence="3" id="KW-0964">Secreted</keyword>
<evidence type="ECO:0000313" key="8">
    <source>
        <dbReference type="Proteomes" id="UP001597459"/>
    </source>
</evidence>
<evidence type="ECO:0000256" key="2">
    <source>
        <dbReference type="ARBA" id="ARBA00022512"/>
    </source>
</evidence>
<keyword evidence="8" id="KW-1185">Reference proteome</keyword>
<proteinExistence type="predicted"/>
<dbReference type="Gene3D" id="2.60.40.60">
    <property type="entry name" value="Cadherins"/>
    <property type="match status" value="1"/>
</dbReference>
<dbReference type="CDD" id="cd11304">
    <property type="entry name" value="Cadherin_repeat"/>
    <property type="match status" value="1"/>
</dbReference>
<dbReference type="InterPro" id="IPR051648">
    <property type="entry name" value="CWI-Assembly_Regulator"/>
</dbReference>
<evidence type="ECO:0000256" key="5">
    <source>
        <dbReference type="ARBA" id="ARBA00023180"/>
    </source>
</evidence>
<keyword evidence="2" id="KW-0134">Cell wall</keyword>
<protein>
    <submittedName>
        <fullName evidence="7">Cadherin repeat domain-containing protein</fullName>
    </submittedName>
</protein>
<evidence type="ECO:0000313" key="7">
    <source>
        <dbReference type="EMBL" id="MFD2592584.1"/>
    </source>
</evidence>
<feature type="domain" description="Receptor L-domain" evidence="6">
    <location>
        <begin position="155"/>
        <end position="241"/>
    </location>
</feature>
<dbReference type="InterPro" id="IPR036941">
    <property type="entry name" value="Rcpt_L-dom_sf"/>
</dbReference>
<dbReference type="InterPro" id="IPR015919">
    <property type="entry name" value="Cadherin-like_sf"/>
</dbReference>
<dbReference type="Gene3D" id="3.80.20.20">
    <property type="entry name" value="Receptor L-domain"/>
    <property type="match status" value="3"/>
</dbReference>
<keyword evidence="5" id="KW-0325">Glycoprotein</keyword>
<dbReference type="PANTHER" id="PTHR31018">
    <property type="entry name" value="SPORULATION-SPECIFIC PROTEIN-RELATED"/>
    <property type="match status" value="1"/>
</dbReference>
<keyword evidence="4" id="KW-0732">Signal</keyword>